<dbReference type="Pfam" id="PF03372">
    <property type="entry name" value="Exo_endo_phos"/>
    <property type="match status" value="1"/>
</dbReference>
<keyword evidence="4 9" id="KW-0479">Metal-binding</keyword>
<dbReference type="Ensembl" id="ENSXETT00000121333">
    <property type="protein sequence ID" value="ENSXETP00000109245"/>
    <property type="gene ID" value="ENSXETG00000048656"/>
</dbReference>
<feature type="binding site" evidence="9">
    <location>
        <position position="41"/>
    </location>
    <ligand>
        <name>Mg(2+)</name>
        <dbReference type="ChEBI" id="CHEBI:18420"/>
        <label>1</label>
    </ligand>
</feature>
<protein>
    <recommendedName>
        <fullName evidence="3">exodeoxyribonuclease III</fullName>
        <ecNumber evidence="3">3.1.11.2</ecNumber>
    </recommendedName>
</protein>
<feature type="site" description="Transition state stabilizer" evidence="10">
    <location>
        <position position="145"/>
    </location>
</feature>
<dbReference type="GO" id="GO:0008311">
    <property type="term" value="F:double-stranded DNA 3'-5' DNA exonuclease activity"/>
    <property type="evidence" value="ECO:0007669"/>
    <property type="project" value="UniProtKB-EC"/>
</dbReference>
<comment type="catalytic activity">
    <reaction evidence="1">
        <text>Exonucleolytic cleavage in the 3'- to 5'-direction to yield nucleoside 5'-phosphates.</text>
        <dbReference type="EC" id="3.1.11.2"/>
    </reaction>
</comment>
<evidence type="ECO:0000256" key="9">
    <source>
        <dbReference type="PIRSR" id="PIRSR604808-2"/>
    </source>
</evidence>
<evidence type="ECO:0000256" key="7">
    <source>
        <dbReference type="ARBA" id="ARBA00022842"/>
    </source>
</evidence>
<comment type="cofactor">
    <cofactor evidence="9">
        <name>Mg(2+)</name>
        <dbReference type="ChEBI" id="CHEBI:18420"/>
    </cofactor>
    <cofactor evidence="9">
        <name>Mn(2+)</name>
        <dbReference type="ChEBI" id="CHEBI:29035"/>
    </cofactor>
    <text evidence="9">Probably binds two magnesium or manganese ions per subunit.</text>
</comment>
<evidence type="ECO:0000256" key="3">
    <source>
        <dbReference type="ARBA" id="ARBA00012115"/>
    </source>
</evidence>
<dbReference type="GeneTree" id="ENSGT01120000272759"/>
<keyword evidence="9" id="KW-0464">Manganese</keyword>
<reference evidence="12" key="1">
    <citation type="journal article" date="2010" name="Science">
        <title>The genome of the Western clawed frog Xenopus tropicalis.</title>
        <authorList>
            <person name="Hellsten U."/>
            <person name="Harland R.M."/>
            <person name="Gilchrist M.J."/>
            <person name="Hendrix D."/>
            <person name="Jurka J."/>
            <person name="Kapitonov V."/>
            <person name="Ovcharenko I."/>
            <person name="Putnam N.H."/>
            <person name="Shu S."/>
            <person name="Taher L."/>
            <person name="Blitz I.L."/>
            <person name="Blumberg B."/>
            <person name="Dichmann D.S."/>
            <person name="Dubchak I."/>
            <person name="Amaya E."/>
            <person name="Detter J.C."/>
            <person name="Fletcher R."/>
            <person name="Gerhard D.S."/>
            <person name="Goodstein D."/>
            <person name="Graves T."/>
            <person name="Grigoriev I.V."/>
            <person name="Grimwood J."/>
            <person name="Kawashima T."/>
            <person name="Lindquist E."/>
            <person name="Lucas S.M."/>
            <person name="Mead P.E."/>
            <person name="Mitros T."/>
            <person name="Ogino H."/>
            <person name="Ohta Y."/>
            <person name="Poliakov A.V."/>
            <person name="Pollet N."/>
            <person name="Robert J."/>
            <person name="Salamov A."/>
            <person name="Sater A.K."/>
            <person name="Schmutz J."/>
            <person name="Terry A."/>
            <person name="Vize P.D."/>
            <person name="Warren W.C."/>
            <person name="Wells D."/>
            <person name="Wills A."/>
            <person name="Wilson R.K."/>
            <person name="Zimmerman L.B."/>
            <person name="Zorn A.M."/>
            <person name="Grainger R."/>
            <person name="Grammer T."/>
            <person name="Khokha M.K."/>
            <person name="Richardson P.M."/>
            <person name="Rokhsar D.S."/>
        </authorList>
    </citation>
    <scope>NUCLEOTIDE SEQUENCE [LARGE SCALE GENOMIC DNA]</scope>
    <source>
        <strain evidence="12">Nigerian</strain>
    </source>
</reference>
<dbReference type="GO" id="GO:0006281">
    <property type="term" value="P:DNA repair"/>
    <property type="evidence" value="ECO:0007669"/>
    <property type="project" value="UniProtKB-KW"/>
</dbReference>
<dbReference type="AlphaFoldDB" id="A0A803JMS9"/>
<feature type="domain" description="Endonuclease/exonuclease/phosphatase" evidence="11">
    <location>
        <begin position="9"/>
        <end position="157"/>
    </location>
</feature>
<organism evidence="12">
    <name type="scientific">Xenopus tropicalis</name>
    <name type="common">Western clawed frog</name>
    <name type="synonym">Silurana tropicalis</name>
    <dbReference type="NCBI Taxonomy" id="8364"/>
    <lineage>
        <taxon>Eukaryota</taxon>
        <taxon>Metazoa</taxon>
        <taxon>Chordata</taxon>
        <taxon>Craniata</taxon>
        <taxon>Vertebrata</taxon>
        <taxon>Euteleostomi</taxon>
        <taxon>Amphibia</taxon>
        <taxon>Batrachia</taxon>
        <taxon>Anura</taxon>
        <taxon>Pipoidea</taxon>
        <taxon>Pipidae</taxon>
        <taxon>Xenopodinae</taxon>
        <taxon>Xenopus</taxon>
        <taxon>Silurana</taxon>
    </lineage>
</organism>
<evidence type="ECO:0000313" key="12">
    <source>
        <dbReference type="Ensembl" id="ENSXETP00000109245"/>
    </source>
</evidence>
<evidence type="ECO:0000256" key="5">
    <source>
        <dbReference type="ARBA" id="ARBA00022763"/>
    </source>
</evidence>
<accession>A0A803JMS9</accession>
<dbReference type="CDD" id="cd09076">
    <property type="entry name" value="L1-EN"/>
    <property type="match status" value="1"/>
</dbReference>
<dbReference type="InterPro" id="IPR004808">
    <property type="entry name" value="AP_endonuc_1"/>
</dbReference>
<comment type="similarity">
    <text evidence="2">Belongs to the DNA repair enzymes AP/ExoA family.</text>
</comment>
<feature type="binding site" evidence="9">
    <location>
        <position position="143"/>
    </location>
    <ligand>
        <name>Mg(2+)</name>
        <dbReference type="ChEBI" id="CHEBI:18420"/>
        <label>1</label>
    </ligand>
</feature>
<proteinExistence type="inferred from homology"/>
<feature type="binding site" evidence="9">
    <location>
        <position position="12"/>
    </location>
    <ligand>
        <name>Mg(2+)</name>
        <dbReference type="ChEBI" id="CHEBI:18420"/>
        <label>1</label>
    </ligand>
</feature>
<dbReference type="PANTHER" id="PTHR22748:SF26">
    <property type="entry name" value="ENDONUCLEASE_EXONUCLEASE_PHOSPHATASE DOMAIN-CONTAINING PROTEIN"/>
    <property type="match status" value="1"/>
</dbReference>
<dbReference type="InParanoid" id="A0A803JMS9"/>
<dbReference type="InterPro" id="IPR005135">
    <property type="entry name" value="Endo/exonuclease/phosphatase"/>
</dbReference>
<dbReference type="PANTHER" id="PTHR22748">
    <property type="entry name" value="AP ENDONUCLEASE"/>
    <property type="match status" value="1"/>
</dbReference>
<name>A0A803JMS9_XENTR</name>
<reference evidence="12" key="2">
    <citation type="submission" date="2021-03" db="UniProtKB">
        <authorList>
            <consortium name="Ensembl"/>
        </authorList>
    </citation>
    <scope>IDENTIFICATION</scope>
</reference>
<dbReference type="InterPro" id="IPR036691">
    <property type="entry name" value="Endo/exonu/phosph_ase_sf"/>
</dbReference>
<evidence type="ECO:0000256" key="1">
    <source>
        <dbReference type="ARBA" id="ARBA00000493"/>
    </source>
</evidence>
<feature type="binding site" evidence="9">
    <location>
        <position position="145"/>
    </location>
    <ligand>
        <name>Mg(2+)</name>
        <dbReference type="ChEBI" id="CHEBI:18420"/>
        <label>1</label>
    </ligand>
</feature>
<evidence type="ECO:0000256" key="8">
    <source>
        <dbReference type="ARBA" id="ARBA00023204"/>
    </source>
</evidence>
<evidence type="ECO:0000256" key="4">
    <source>
        <dbReference type="ARBA" id="ARBA00022723"/>
    </source>
</evidence>
<keyword evidence="7 9" id="KW-0460">Magnesium</keyword>
<evidence type="ECO:0000256" key="2">
    <source>
        <dbReference type="ARBA" id="ARBA00007092"/>
    </source>
</evidence>
<evidence type="ECO:0000259" key="11">
    <source>
        <dbReference type="Pfam" id="PF03372"/>
    </source>
</evidence>
<dbReference type="SUPFAM" id="SSF56219">
    <property type="entry name" value="DNase I-like"/>
    <property type="match status" value="1"/>
</dbReference>
<keyword evidence="8" id="KW-0234">DNA repair</keyword>
<dbReference type="Gene3D" id="3.60.10.10">
    <property type="entry name" value="Endonuclease/exonuclease/phosphatase"/>
    <property type="match status" value="1"/>
</dbReference>
<keyword evidence="5" id="KW-0227">DNA damage</keyword>
<evidence type="ECO:0000256" key="10">
    <source>
        <dbReference type="PIRSR" id="PIRSR604808-3"/>
    </source>
</evidence>
<sequence length="175" mass="19787">MAGTNLKLVSWNVRGMNDKVKRAIILDHLKKLKADIMLLQETHLVGQRVRSLNRSWLGPVFHAEYSTYSRGVAILFRKTTAPKIEKIISDRYGRYIILKITVYTKTIILANIYSPPPGDLTILQTILGKVAELGDHPVYWLGDFNAVPDPTLDRLRPLKGDSRALGEWLNTPIPT</sequence>
<evidence type="ECO:0000256" key="6">
    <source>
        <dbReference type="ARBA" id="ARBA00022801"/>
    </source>
</evidence>
<dbReference type="GO" id="GO:0046872">
    <property type="term" value="F:metal ion binding"/>
    <property type="evidence" value="ECO:0007669"/>
    <property type="project" value="UniProtKB-KW"/>
</dbReference>
<dbReference type="EC" id="3.1.11.2" evidence="3"/>
<keyword evidence="6" id="KW-0378">Hydrolase</keyword>